<gene>
    <name evidence="3" type="ORF">C7999DRAFT_32322</name>
</gene>
<comment type="caution">
    <text evidence="3">The sequence shown here is derived from an EMBL/GenBank/DDBJ whole genome shotgun (WGS) entry which is preliminary data.</text>
</comment>
<evidence type="ECO:0000256" key="2">
    <source>
        <dbReference type="SAM" id="Phobius"/>
    </source>
</evidence>
<feature type="compositionally biased region" description="Polar residues" evidence="1">
    <location>
        <begin position="65"/>
        <end position="74"/>
    </location>
</feature>
<dbReference type="EMBL" id="MU857657">
    <property type="protein sequence ID" value="KAK4247239.1"/>
    <property type="molecule type" value="Genomic_DNA"/>
</dbReference>
<sequence length="188" mass="20560">MAPIAPVRIQFPTPFDINSNPFSAPPSAPQSGGTTNAHPADEPHHPPASPRPQQPTPSSDLKYDSTPTVDNSGSMHPPPPLLPPESRATSRGFPVLHKGNLLPCNDGIQLVPEREWRRWLGTNGLAEKTEELAKESRAFRCQGLNGQRRWAQREVLFRLCAVLVLAGAAVCGMVWWVSAVLRLARRDA</sequence>
<feature type="compositionally biased region" description="Pro residues" evidence="1">
    <location>
        <begin position="46"/>
        <end position="55"/>
    </location>
</feature>
<dbReference type="AlphaFoldDB" id="A0AAN7CS01"/>
<dbReference type="Proteomes" id="UP001303647">
    <property type="component" value="Unassembled WGS sequence"/>
</dbReference>
<organism evidence="3 4">
    <name type="scientific">Corynascus novoguineensis</name>
    <dbReference type="NCBI Taxonomy" id="1126955"/>
    <lineage>
        <taxon>Eukaryota</taxon>
        <taxon>Fungi</taxon>
        <taxon>Dikarya</taxon>
        <taxon>Ascomycota</taxon>
        <taxon>Pezizomycotina</taxon>
        <taxon>Sordariomycetes</taxon>
        <taxon>Sordariomycetidae</taxon>
        <taxon>Sordariales</taxon>
        <taxon>Chaetomiaceae</taxon>
        <taxon>Corynascus</taxon>
    </lineage>
</organism>
<evidence type="ECO:0000313" key="4">
    <source>
        <dbReference type="Proteomes" id="UP001303647"/>
    </source>
</evidence>
<keyword evidence="2" id="KW-1133">Transmembrane helix</keyword>
<name>A0AAN7CS01_9PEZI</name>
<accession>A0AAN7CS01</accession>
<feature type="transmembrane region" description="Helical" evidence="2">
    <location>
        <begin position="155"/>
        <end position="177"/>
    </location>
</feature>
<keyword evidence="4" id="KW-1185">Reference proteome</keyword>
<proteinExistence type="predicted"/>
<keyword evidence="2" id="KW-0812">Transmembrane</keyword>
<evidence type="ECO:0000313" key="3">
    <source>
        <dbReference type="EMBL" id="KAK4247239.1"/>
    </source>
</evidence>
<feature type="region of interest" description="Disordered" evidence="1">
    <location>
        <begin position="1"/>
        <end position="90"/>
    </location>
</feature>
<evidence type="ECO:0000256" key="1">
    <source>
        <dbReference type="SAM" id="MobiDB-lite"/>
    </source>
</evidence>
<reference evidence="3" key="2">
    <citation type="submission" date="2023-05" db="EMBL/GenBank/DDBJ databases">
        <authorList>
            <consortium name="Lawrence Berkeley National Laboratory"/>
            <person name="Steindorff A."/>
            <person name="Hensen N."/>
            <person name="Bonometti L."/>
            <person name="Westerberg I."/>
            <person name="Brannstrom I.O."/>
            <person name="Guillou S."/>
            <person name="Cros-Aarteil S."/>
            <person name="Calhoun S."/>
            <person name="Haridas S."/>
            <person name="Kuo A."/>
            <person name="Mondo S."/>
            <person name="Pangilinan J."/>
            <person name="Riley R."/>
            <person name="Labutti K."/>
            <person name="Andreopoulos B."/>
            <person name="Lipzen A."/>
            <person name="Chen C."/>
            <person name="Yanf M."/>
            <person name="Daum C."/>
            <person name="Ng V."/>
            <person name="Clum A."/>
            <person name="Ohm R."/>
            <person name="Martin F."/>
            <person name="Silar P."/>
            <person name="Natvig D."/>
            <person name="Lalanne C."/>
            <person name="Gautier V."/>
            <person name="Ament-Velasquez S.L."/>
            <person name="Kruys A."/>
            <person name="Hutchinson M.I."/>
            <person name="Powell A.J."/>
            <person name="Barry K."/>
            <person name="Miller A.N."/>
            <person name="Grigoriev I.V."/>
            <person name="Debuchy R."/>
            <person name="Gladieux P."/>
            <person name="Thoren M.H."/>
            <person name="Johannesson H."/>
        </authorList>
    </citation>
    <scope>NUCLEOTIDE SEQUENCE</scope>
    <source>
        <strain evidence="3">CBS 359.72</strain>
    </source>
</reference>
<keyword evidence="2" id="KW-0472">Membrane</keyword>
<reference evidence="3" key="1">
    <citation type="journal article" date="2023" name="Mol. Phylogenet. Evol.">
        <title>Genome-scale phylogeny and comparative genomics of the fungal order Sordariales.</title>
        <authorList>
            <person name="Hensen N."/>
            <person name="Bonometti L."/>
            <person name="Westerberg I."/>
            <person name="Brannstrom I.O."/>
            <person name="Guillou S."/>
            <person name="Cros-Aarteil S."/>
            <person name="Calhoun S."/>
            <person name="Haridas S."/>
            <person name="Kuo A."/>
            <person name="Mondo S."/>
            <person name="Pangilinan J."/>
            <person name="Riley R."/>
            <person name="LaButti K."/>
            <person name="Andreopoulos B."/>
            <person name="Lipzen A."/>
            <person name="Chen C."/>
            <person name="Yan M."/>
            <person name="Daum C."/>
            <person name="Ng V."/>
            <person name="Clum A."/>
            <person name="Steindorff A."/>
            <person name="Ohm R.A."/>
            <person name="Martin F."/>
            <person name="Silar P."/>
            <person name="Natvig D.O."/>
            <person name="Lalanne C."/>
            <person name="Gautier V."/>
            <person name="Ament-Velasquez S.L."/>
            <person name="Kruys A."/>
            <person name="Hutchinson M.I."/>
            <person name="Powell A.J."/>
            <person name="Barry K."/>
            <person name="Miller A.N."/>
            <person name="Grigoriev I.V."/>
            <person name="Debuchy R."/>
            <person name="Gladieux P."/>
            <person name="Hiltunen Thoren M."/>
            <person name="Johannesson H."/>
        </authorList>
    </citation>
    <scope>NUCLEOTIDE SEQUENCE</scope>
    <source>
        <strain evidence="3">CBS 359.72</strain>
    </source>
</reference>
<protein>
    <submittedName>
        <fullName evidence="3">Uncharacterized protein</fullName>
    </submittedName>
</protein>